<dbReference type="SUPFAM" id="SSF53756">
    <property type="entry name" value="UDP-Glycosyltransferase/glycogen phosphorylase"/>
    <property type="match status" value="1"/>
</dbReference>
<keyword evidence="2" id="KW-0328">Glycosyltransferase</keyword>
<dbReference type="InterPro" id="IPR050194">
    <property type="entry name" value="Glycosyltransferase_grp1"/>
</dbReference>
<dbReference type="Pfam" id="PF13692">
    <property type="entry name" value="Glyco_trans_1_4"/>
    <property type="match status" value="1"/>
</dbReference>
<keyword evidence="6" id="KW-1185">Reference proteome</keyword>
<dbReference type="GO" id="GO:0016757">
    <property type="term" value="F:glycosyltransferase activity"/>
    <property type="evidence" value="ECO:0007669"/>
    <property type="project" value="UniProtKB-KW"/>
</dbReference>
<feature type="domain" description="Glycosyltransferase subfamily 4-like N-terminal" evidence="4">
    <location>
        <begin position="13"/>
        <end position="137"/>
    </location>
</feature>
<dbReference type="AlphaFoldDB" id="A0A3N2C5B6"/>
<dbReference type="Proteomes" id="UP000266915">
    <property type="component" value="Unassembled WGS sequence"/>
</dbReference>
<protein>
    <recommendedName>
        <fullName evidence="1">D-inositol 3-phosphate glycosyltransferase</fullName>
    </recommendedName>
</protein>
<dbReference type="Gene3D" id="3.40.50.2000">
    <property type="entry name" value="Glycogen Phosphorylase B"/>
    <property type="match status" value="2"/>
</dbReference>
<evidence type="ECO:0000256" key="1">
    <source>
        <dbReference type="ARBA" id="ARBA00021292"/>
    </source>
</evidence>
<dbReference type="PANTHER" id="PTHR45947">
    <property type="entry name" value="SULFOQUINOVOSYL TRANSFERASE SQD2"/>
    <property type="match status" value="1"/>
</dbReference>
<evidence type="ECO:0000313" key="5">
    <source>
        <dbReference type="EMBL" id="ROR82717.1"/>
    </source>
</evidence>
<reference evidence="5 6" key="1">
    <citation type="submission" date="2018-11" db="EMBL/GenBank/DDBJ databases">
        <title>Sequencing the genomes of 1000 actinobacteria strains.</title>
        <authorList>
            <person name="Klenk H.-P."/>
        </authorList>
    </citation>
    <scope>NUCLEOTIDE SEQUENCE [LARGE SCALE GENOMIC DNA]</scope>
    <source>
        <strain evidence="5 6">DSM 14012</strain>
    </source>
</reference>
<evidence type="ECO:0000256" key="3">
    <source>
        <dbReference type="ARBA" id="ARBA00022679"/>
    </source>
</evidence>
<evidence type="ECO:0000256" key="2">
    <source>
        <dbReference type="ARBA" id="ARBA00022676"/>
    </source>
</evidence>
<dbReference type="InterPro" id="IPR028098">
    <property type="entry name" value="Glyco_trans_4-like_N"/>
</dbReference>
<keyword evidence="3 5" id="KW-0808">Transferase</keyword>
<sequence length="336" mass="36504">MSLIPEADTVALVRPRSGESSYVMPTGVDVRRFDGPLAPFLLWVRRNISVIRPDVVHFHSSLAGLGRLLVPKGAHVVYSPHCFAFERTDIGRAQRAAYVWAERLLSRQTDAFVAVSPHEASLCTALGGPAEVHFVPNVVVAPGNTATAQTDRVVMVGRIGHQKLPRLFADIASRVGDRSQFVWIGDGDTDDRKYLRDAGVDVTGWLSKEDVARQLESATLYLHTAAWESAPMSIAEAAASGVPVICRNLPALDSLGYPLGGIEVGDLAESVVRFLDEPSYREGIKSATRSAALRYTESDARLRLVAAYNITDLDLASHPVDKGPVDEAPPFKDVLR</sequence>
<dbReference type="EMBL" id="RKHL01000001">
    <property type="protein sequence ID" value="ROR82717.1"/>
    <property type="molecule type" value="Genomic_DNA"/>
</dbReference>
<accession>A0A3N2C5B6</accession>
<gene>
    <name evidence="5" type="ORF">EDD42_2811</name>
</gene>
<evidence type="ECO:0000313" key="6">
    <source>
        <dbReference type="Proteomes" id="UP000266915"/>
    </source>
</evidence>
<evidence type="ECO:0000259" key="4">
    <source>
        <dbReference type="Pfam" id="PF13579"/>
    </source>
</evidence>
<name>A0A3N2C5B6_9MICO</name>
<dbReference type="Pfam" id="PF13579">
    <property type="entry name" value="Glyco_trans_4_4"/>
    <property type="match status" value="1"/>
</dbReference>
<dbReference type="PANTHER" id="PTHR45947:SF3">
    <property type="entry name" value="SULFOQUINOVOSYL TRANSFERASE SQD2"/>
    <property type="match status" value="1"/>
</dbReference>
<comment type="caution">
    <text evidence="5">The sequence shown here is derived from an EMBL/GenBank/DDBJ whole genome shotgun (WGS) entry which is preliminary data.</text>
</comment>
<proteinExistence type="predicted"/>
<dbReference type="GO" id="GO:1901137">
    <property type="term" value="P:carbohydrate derivative biosynthetic process"/>
    <property type="evidence" value="ECO:0007669"/>
    <property type="project" value="UniProtKB-ARBA"/>
</dbReference>
<organism evidence="5 6">
    <name type="scientific">Plantibacter flavus</name>
    <dbReference type="NCBI Taxonomy" id="150123"/>
    <lineage>
        <taxon>Bacteria</taxon>
        <taxon>Bacillati</taxon>
        <taxon>Actinomycetota</taxon>
        <taxon>Actinomycetes</taxon>
        <taxon>Micrococcales</taxon>
        <taxon>Microbacteriaceae</taxon>
        <taxon>Plantibacter</taxon>
    </lineage>
</organism>